<dbReference type="PANTHER" id="PTHR23266">
    <property type="entry name" value="IMMUNOGLOBULIN HEAVY CHAIN"/>
    <property type="match status" value="1"/>
</dbReference>
<dbReference type="InterPro" id="IPR003599">
    <property type="entry name" value="Ig_sub"/>
</dbReference>
<dbReference type="FunFam" id="2.60.40.10:FF:002198">
    <property type="entry name" value="Immunoglobulin heavy variable 5-2"/>
    <property type="match status" value="2"/>
</dbReference>
<dbReference type="SMART" id="SM00409">
    <property type="entry name" value="IG"/>
    <property type="match status" value="2"/>
</dbReference>
<evidence type="ECO:0000313" key="6">
    <source>
        <dbReference type="Ensembl" id="ENSAPLP00000032243.1"/>
    </source>
</evidence>
<proteinExistence type="predicted"/>
<keyword evidence="7" id="KW-1185">Reference proteome</keyword>
<accession>A0A493U291</accession>
<dbReference type="GO" id="GO:0019814">
    <property type="term" value="C:immunoglobulin complex"/>
    <property type="evidence" value="ECO:0007669"/>
    <property type="project" value="UniProtKB-KW"/>
</dbReference>
<evidence type="ECO:0000256" key="3">
    <source>
        <dbReference type="ARBA" id="ARBA00043265"/>
    </source>
</evidence>
<dbReference type="SMART" id="SM00406">
    <property type="entry name" value="IGv"/>
    <property type="match status" value="2"/>
</dbReference>
<reference evidence="7" key="1">
    <citation type="submission" date="2017-10" db="EMBL/GenBank/DDBJ databases">
        <title>A new Pekin duck reference genome.</title>
        <authorList>
            <person name="Hou Z.-C."/>
            <person name="Zhou Z.-K."/>
            <person name="Zhu F."/>
            <person name="Hou S.-S."/>
        </authorList>
    </citation>
    <scope>NUCLEOTIDE SEQUENCE [LARGE SCALE GENOMIC DNA]</scope>
</reference>
<evidence type="ECO:0000259" key="5">
    <source>
        <dbReference type="PROSITE" id="PS50835"/>
    </source>
</evidence>
<dbReference type="PROSITE" id="PS50835">
    <property type="entry name" value="IG_LIKE"/>
    <property type="match status" value="2"/>
</dbReference>
<organism evidence="6 7">
    <name type="scientific">Anas platyrhynchos platyrhynchos</name>
    <name type="common">Northern mallard</name>
    <dbReference type="NCBI Taxonomy" id="8840"/>
    <lineage>
        <taxon>Eukaryota</taxon>
        <taxon>Metazoa</taxon>
        <taxon>Chordata</taxon>
        <taxon>Craniata</taxon>
        <taxon>Vertebrata</taxon>
        <taxon>Euteleostomi</taxon>
        <taxon>Archelosauria</taxon>
        <taxon>Archosauria</taxon>
        <taxon>Dinosauria</taxon>
        <taxon>Saurischia</taxon>
        <taxon>Theropoda</taxon>
        <taxon>Coelurosauria</taxon>
        <taxon>Aves</taxon>
        <taxon>Neognathae</taxon>
        <taxon>Galloanserae</taxon>
        <taxon>Anseriformes</taxon>
        <taxon>Anatidae</taxon>
        <taxon>Anatinae</taxon>
        <taxon>Anas</taxon>
    </lineage>
</organism>
<dbReference type="InterPro" id="IPR036179">
    <property type="entry name" value="Ig-like_dom_sf"/>
</dbReference>
<evidence type="ECO:0000256" key="2">
    <source>
        <dbReference type="ARBA" id="ARBA00023130"/>
    </source>
</evidence>
<dbReference type="SUPFAM" id="SSF48726">
    <property type="entry name" value="Immunoglobulin"/>
    <property type="match status" value="2"/>
</dbReference>
<dbReference type="GO" id="GO:0005576">
    <property type="term" value="C:extracellular region"/>
    <property type="evidence" value="ECO:0007669"/>
    <property type="project" value="UniProtKB-ARBA"/>
</dbReference>
<keyword evidence="1" id="KW-0391">Immunity</keyword>
<keyword evidence="4" id="KW-0732">Signal</keyword>
<reference evidence="6" key="3">
    <citation type="submission" date="2025-09" db="UniProtKB">
        <authorList>
            <consortium name="Ensembl"/>
        </authorList>
    </citation>
    <scope>IDENTIFICATION</scope>
</reference>
<dbReference type="InterPro" id="IPR007110">
    <property type="entry name" value="Ig-like_dom"/>
</dbReference>
<dbReference type="InterPro" id="IPR050199">
    <property type="entry name" value="IgHV"/>
</dbReference>
<dbReference type="Ensembl" id="ENSAPLT00000026796.1">
    <property type="protein sequence ID" value="ENSAPLP00000032243.1"/>
    <property type="gene ID" value="ENSAPLG00000021802.1"/>
</dbReference>
<dbReference type="GeneTree" id="ENSGT01050000244936"/>
<dbReference type="AlphaFoldDB" id="A0A493U291"/>
<reference evidence="6" key="2">
    <citation type="submission" date="2025-08" db="UniProtKB">
        <authorList>
            <consortium name="Ensembl"/>
        </authorList>
    </citation>
    <scope>IDENTIFICATION</scope>
</reference>
<dbReference type="Gene3D" id="2.60.40.10">
    <property type="entry name" value="Immunoglobulins"/>
    <property type="match status" value="2"/>
</dbReference>
<protein>
    <recommendedName>
        <fullName evidence="5">Ig-like domain-containing protein</fullName>
    </recommendedName>
</protein>
<dbReference type="OMA" id="TKFVHFP"/>
<dbReference type="Pfam" id="PF07686">
    <property type="entry name" value="V-set"/>
    <property type="match status" value="2"/>
</dbReference>
<name>A0A493U291_ANAPP</name>
<keyword evidence="2" id="KW-1064">Adaptive immunity</keyword>
<evidence type="ECO:0000313" key="7">
    <source>
        <dbReference type="Proteomes" id="UP000016666"/>
    </source>
</evidence>
<dbReference type="InterPro" id="IPR013106">
    <property type="entry name" value="Ig_V-set"/>
</dbReference>
<evidence type="ECO:0000256" key="1">
    <source>
        <dbReference type="ARBA" id="ARBA00022859"/>
    </source>
</evidence>
<feature type="domain" description="Ig-like" evidence="5">
    <location>
        <begin position="18"/>
        <end position="118"/>
    </location>
</feature>
<dbReference type="InterPro" id="IPR013783">
    <property type="entry name" value="Ig-like_fold"/>
</dbReference>
<dbReference type="GO" id="GO:0002250">
    <property type="term" value="P:adaptive immune response"/>
    <property type="evidence" value="ECO:0007669"/>
    <property type="project" value="UniProtKB-KW"/>
</dbReference>
<feature type="domain" description="Ig-like" evidence="5">
    <location>
        <begin position="227"/>
        <end position="328"/>
    </location>
</feature>
<sequence length="367" mass="37930">MSPRPHAFALLLLLAAVPGLRAAATLDETGGGLVKPGGSLTLVCKGSGFDFSSYDMLWIRQVPGKGLEFVASITDRSSTYYAPAFEGRFTISRNNGQSTLTLQMNSLKAEDTATYYCTRSYSCTGCTGVDWIDGAAGAAGFMHGPWQGPNTTHPSTTRGEGCATTAHNGFVPCAPITLNIRDVLKSLPGCLSHPLNVVAAEGVSGALAEQGQGPPQAEPTALCPSSPGLRAAETLDESGGGLVSPGGSLTLVCKGSGFTFSSNYNTEWVRQAPGKGLEWVAGIYSGGSYIYYAPAVKGRFTISRNNGQSTATLQMNSLKAEDTATYYCAKDYRSGQALDGAGGANSIGALHDDDHGGVGAGAVHIHG</sequence>
<keyword evidence="3" id="KW-1280">Immunoglobulin</keyword>
<dbReference type="STRING" id="8840.ENSAPLP00000032243"/>
<feature type="signal peptide" evidence="4">
    <location>
        <begin position="1"/>
        <end position="22"/>
    </location>
</feature>
<feature type="chain" id="PRO_5019828698" description="Ig-like domain-containing protein" evidence="4">
    <location>
        <begin position="23"/>
        <end position="367"/>
    </location>
</feature>
<dbReference type="Proteomes" id="UP000016666">
    <property type="component" value="Unassembled WGS sequence"/>
</dbReference>
<evidence type="ECO:0000256" key="4">
    <source>
        <dbReference type="SAM" id="SignalP"/>
    </source>
</evidence>